<dbReference type="Proteomes" id="UP001162030">
    <property type="component" value="Chromosome"/>
</dbReference>
<evidence type="ECO:0008006" key="4">
    <source>
        <dbReference type="Google" id="ProtNLM"/>
    </source>
</evidence>
<keyword evidence="1" id="KW-0732">Signal</keyword>
<dbReference type="EMBL" id="OX458333">
    <property type="protein sequence ID" value="CAI8948525.1"/>
    <property type="molecule type" value="Genomic_DNA"/>
</dbReference>
<gene>
    <name evidence="2" type="ORF">MSZNOR_4394</name>
</gene>
<dbReference type="PROSITE" id="PS51257">
    <property type="entry name" value="PROKAR_LIPOPROTEIN"/>
    <property type="match status" value="1"/>
</dbReference>
<feature type="signal peptide" evidence="1">
    <location>
        <begin position="1"/>
        <end position="19"/>
    </location>
</feature>
<evidence type="ECO:0000313" key="3">
    <source>
        <dbReference type="Proteomes" id="UP001162030"/>
    </source>
</evidence>
<protein>
    <recommendedName>
        <fullName evidence="4">Lipoprotein</fullName>
    </recommendedName>
</protein>
<proteinExistence type="predicted"/>
<sequence>MRRYSVLLILLAALSGCLAPPIRPPAAETVDMRTVLVIPVEPPPLEVSPDLIESRLPIYRQHDTVPFDLFLERKIYRNPGGVMIAGLVAHDDIVPEMVTRRAPMTTSSIPGLQSAKALGENWVPTFALAREAVSQLMSGGLEAVASGHYYPLPLAPNERTANLAFWRGAIRDWYNQDTSPVDYRLHGPGRIDAVLEVGIGTYRIFEAQAPLQVLVKLIDPVSRKVIGRTAAEAFPVEGTAPELLAREAEKFKQLVSTVGAKLIEQSLSDLGLPVTRSVRQDERSTETAVADGISTL</sequence>
<organism evidence="2 3">
    <name type="scientific">Methylocaldum szegediense</name>
    <dbReference type="NCBI Taxonomy" id="73780"/>
    <lineage>
        <taxon>Bacteria</taxon>
        <taxon>Pseudomonadati</taxon>
        <taxon>Pseudomonadota</taxon>
        <taxon>Gammaproteobacteria</taxon>
        <taxon>Methylococcales</taxon>
        <taxon>Methylococcaceae</taxon>
        <taxon>Methylocaldum</taxon>
    </lineage>
</organism>
<feature type="chain" id="PRO_5046414258" description="Lipoprotein" evidence="1">
    <location>
        <begin position="20"/>
        <end position="296"/>
    </location>
</feature>
<evidence type="ECO:0000313" key="2">
    <source>
        <dbReference type="EMBL" id="CAI8948525.1"/>
    </source>
</evidence>
<keyword evidence="3" id="KW-1185">Reference proteome</keyword>
<reference evidence="2 3" key="1">
    <citation type="submission" date="2023-03" db="EMBL/GenBank/DDBJ databases">
        <authorList>
            <person name="Pearce D."/>
        </authorList>
    </citation>
    <scope>NUCLEOTIDE SEQUENCE [LARGE SCALE GENOMIC DNA]</scope>
    <source>
        <strain evidence="2">Msz</strain>
    </source>
</reference>
<name>A0ABM9I815_9GAMM</name>
<evidence type="ECO:0000256" key="1">
    <source>
        <dbReference type="SAM" id="SignalP"/>
    </source>
</evidence>
<accession>A0ABM9I815</accession>